<organism evidence="1 2">
    <name type="scientific">Dallia pectoralis</name>
    <name type="common">Alaska blackfish</name>
    <dbReference type="NCBI Taxonomy" id="75939"/>
    <lineage>
        <taxon>Eukaryota</taxon>
        <taxon>Metazoa</taxon>
        <taxon>Chordata</taxon>
        <taxon>Craniata</taxon>
        <taxon>Vertebrata</taxon>
        <taxon>Euteleostomi</taxon>
        <taxon>Actinopterygii</taxon>
        <taxon>Neopterygii</taxon>
        <taxon>Teleostei</taxon>
        <taxon>Protacanthopterygii</taxon>
        <taxon>Esociformes</taxon>
        <taxon>Umbridae</taxon>
        <taxon>Dallia</taxon>
    </lineage>
</organism>
<dbReference type="EMBL" id="CM055739">
    <property type="protein sequence ID" value="KAJ8003356.1"/>
    <property type="molecule type" value="Genomic_DNA"/>
</dbReference>
<accession>A0ACC2GIB2</accession>
<evidence type="ECO:0000313" key="2">
    <source>
        <dbReference type="Proteomes" id="UP001157502"/>
    </source>
</evidence>
<name>A0ACC2GIB2_DALPE</name>
<protein>
    <submittedName>
        <fullName evidence="1">Uncharacterized protein</fullName>
    </submittedName>
</protein>
<dbReference type="Proteomes" id="UP001157502">
    <property type="component" value="Chromosome 12"/>
</dbReference>
<reference evidence="1" key="1">
    <citation type="submission" date="2021-05" db="EMBL/GenBank/DDBJ databases">
        <authorList>
            <person name="Pan Q."/>
            <person name="Jouanno E."/>
            <person name="Zahm M."/>
            <person name="Klopp C."/>
            <person name="Cabau C."/>
            <person name="Louis A."/>
            <person name="Berthelot C."/>
            <person name="Parey E."/>
            <person name="Roest Crollius H."/>
            <person name="Montfort J."/>
            <person name="Robinson-Rechavi M."/>
            <person name="Bouchez O."/>
            <person name="Lampietro C."/>
            <person name="Lopez Roques C."/>
            <person name="Donnadieu C."/>
            <person name="Postlethwait J."/>
            <person name="Bobe J."/>
            <person name="Dillon D."/>
            <person name="Chandos A."/>
            <person name="von Hippel F."/>
            <person name="Guiguen Y."/>
        </authorList>
    </citation>
    <scope>NUCLEOTIDE SEQUENCE</scope>
    <source>
        <strain evidence="1">YG-Jan2019</strain>
    </source>
</reference>
<evidence type="ECO:0000313" key="1">
    <source>
        <dbReference type="EMBL" id="KAJ8003356.1"/>
    </source>
</evidence>
<comment type="caution">
    <text evidence="1">The sequence shown here is derived from an EMBL/GenBank/DDBJ whole genome shotgun (WGS) entry which is preliminary data.</text>
</comment>
<sequence>MGEFHARKCDHLPHVFISVPGHREGYGGGHRGGEYICLAPSAGPPGSMDPKGPRCQASEMPEDPSQPQKSKRSQKMRKFINISTSGKSSNEKVCEEELEGIRQIQ</sequence>
<gene>
    <name evidence="1" type="ORF">DPEC_G00147490</name>
</gene>
<proteinExistence type="predicted"/>
<keyword evidence="2" id="KW-1185">Reference proteome</keyword>